<dbReference type="Proteomes" id="UP000566995">
    <property type="component" value="Unassembled WGS sequence"/>
</dbReference>
<evidence type="ECO:0008006" key="4">
    <source>
        <dbReference type="Google" id="ProtNLM"/>
    </source>
</evidence>
<protein>
    <recommendedName>
        <fullName evidence="4">TNase-like domain-containing protein</fullName>
    </recommendedName>
</protein>
<comment type="caution">
    <text evidence="2">The sequence shown here is derived from an EMBL/GenBank/DDBJ whole genome shotgun (WGS) entry which is preliminary data.</text>
</comment>
<accession>A0A7W7NZ83</accession>
<keyword evidence="1" id="KW-0732">Signal</keyword>
<dbReference type="SUPFAM" id="SSF50199">
    <property type="entry name" value="Staphylococcal nuclease"/>
    <property type="match status" value="1"/>
</dbReference>
<gene>
    <name evidence="2" type="ORF">HNP46_000145</name>
</gene>
<dbReference type="Gene3D" id="2.40.50.90">
    <property type="match status" value="1"/>
</dbReference>
<organism evidence="2 3">
    <name type="scientific">Pseudomonas nitroreducens</name>
    <dbReference type="NCBI Taxonomy" id="46680"/>
    <lineage>
        <taxon>Bacteria</taxon>
        <taxon>Pseudomonadati</taxon>
        <taxon>Pseudomonadota</taxon>
        <taxon>Gammaproteobacteria</taxon>
        <taxon>Pseudomonadales</taxon>
        <taxon>Pseudomonadaceae</taxon>
        <taxon>Pseudomonas</taxon>
    </lineage>
</organism>
<name>A0A7W7NZ83_PSENT</name>
<dbReference type="AlphaFoldDB" id="A0A7W7NZ83"/>
<evidence type="ECO:0000313" key="2">
    <source>
        <dbReference type="EMBL" id="MBB4861334.1"/>
    </source>
</evidence>
<feature type="signal peptide" evidence="1">
    <location>
        <begin position="1"/>
        <end position="23"/>
    </location>
</feature>
<dbReference type="EMBL" id="JACHLI010000001">
    <property type="protein sequence ID" value="MBB4861334.1"/>
    <property type="molecule type" value="Genomic_DNA"/>
</dbReference>
<feature type="chain" id="PRO_5031356607" description="TNase-like domain-containing protein" evidence="1">
    <location>
        <begin position="24"/>
        <end position="208"/>
    </location>
</feature>
<dbReference type="InterPro" id="IPR035437">
    <property type="entry name" value="SNase_OB-fold_sf"/>
</dbReference>
<evidence type="ECO:0000256" key="1">
    <source>
        <dbReference type="SAM" id="SignalP"/>
    </source>
</evidence>
<proteinExistence type="predicted"/>
<sequence>MKLRTLLKCLGIAVAAGTQPAWAGVEPLGDPEPFKDPLVFIGDVLAPAGNLVYWVLPYPEDTQGRAAVKQYLDVSHSNNYRENPLAIQIRIAGLEIPQLGEDTSKDLMNDDYAGKSEAKIDAMAAGHTYQFTCYGAYSNRVVPYCSFVDHNGVSLGVTVLEQGLAVPGAPAGLGDHASAAELQAAQKRAQDAQVGVWKPFHFLMRGLK</sequence>
<evidence type="ECO:0000313" key="3">
    <source>
        <dbReference type="Proteomes" id="UP000566995"/>
    </source>
</evidence>
<dbReference type="RefSeq" id="WP_184585604.1">
    <property type="nucleotide sequence ID" value="NZ_JACHLI010000001.1"/>
</dbReference>
<reference evidence="2 3" key="1">
    <citation type="submission" date="2020-08" db="EMBL/GenBank/DDBJ databases">
        <title>Functional genomics of gut bacteria from endangered species of beetles.</title>
        <authorList>
            <person name="Carlos-Shanley C."/>
        </authorList>
    </citation>
    <scope>NUCLEOTIDE SEQUENCE [LARGE SCALE GENOMIC DNA]</scope>
    <source>
        <strain evidence="2 3">S00179</strain>
    </source>
</reference>